<sequence length="555" mass="62601">MENVKDLLRTADALFTEMNKNSGDWDELRRRIMPRMEGKARQQEQANEMTAASSFSPVAHKSLLNLASAHLLFITPMDQKWFSLRPQEERDDYTDEDDWYSKATEAVYRALADSNFYAAAHEVYLDRCLTGTGCMFADVSRDGSLVFKHVPTGTYAIAEGAHGEVNTLVRTLKFTAQQAVEMFKLGNLPVKIQEAYKNAERRYTEMFEFVHLVLPNSRSQFGSDMVRPGRRKWLDVYIAKEAEKIVFHGGFYEFPFLVTRFLKGGVSSYGEAPGKAVLPEIKATLLMDRVMDVAGSRAAIPSVIVSAKMAKEVDLRAGGKTVVPDELIGSQLPREWANVGDVRFMLERQDKKEKLIREAFFNDILQVVSSVDREMTATEVNARESERIICFFSSFIQFSQDFQTMMNRIVCLMFRNTQGAVLPGDAPDEFFVRSADGGKFELRTPRTRYLGKIAQAFDRLQRYGLEGVLNGLAKYIQVSGDTRIAKRMKAWEVLRFMWDSSGAPSKCIVSASENSKMVEEEKAQEDQMRQAALAEQLARAGKDSAAASAQFNTDS</sequence>
<evidence type="ECO:0000256" key="7">
    <source>
        <dbReference type="ARBA" id="ARBA00023219"/>
    </source>
</evidence>
<evidence type="ECO:0000256" key="5">
    <source>
        <dbReference type="ARBA" id="ARBA00022612"/>
    </source>
</evidence>
<comment type="subcellular location">
    <subcellularLocation>
        <location evidence="2">Virion</location>
    </subcellularLocation>
</comment>
<reference evidence="9" key="1">
    <citation type="journal article" date="2021" name="Proc. Natl. Acad. Sci. U.S.A.">
        <title>A Catalog of Tens of Thousands of Viruses from Human Metagenomes Reveals Hidden Associations with Chronic Diseases.</title>
        <authorList>
            <person name="Tisza M.J."/>
            <person name="Buck C.B."/>
        </authorList>
    </citation>
    <scope>NUCLEOTIDE SEQUENCE</scope>
    <source>
        <strain evidence="9">CtPLL24</strain>
    </source>
</reference>
<comment type="function">
    <text evidence="1">Forms the portal vertex of the capsid. This portal plays critical roles in head assembly, genome packaging, neck/tail attachment, and genome ejection. The portal protein multimerizes as a single ring-shaped homododecamer arranged around a central channel.</text>
</comment>
<dbReference type="EMBL" id="BK015778">
    <property type="protein sequence ID" value="DAE24603.1"/>
    <property type="molecule type" value="Genomic_DNA"/>
</dbReference>
<evidence type="ECO:0000256" key="4">
    <source>
        <dbReference type="ARBA" id="ARBA00022595"/>
    </source>
</evidence>
<keyword evidence="5" id="KW-1188">Viral release from host cell</keyword>
<keyword evidence="3" id="KW-1171">Viral genome ejection through host cell envelope</keyword>
<evidence type="ECO:0000256" key="3">
    <source>
        <dbReference type="ARBA" id="ARBA00022470"/>
    </source>
</evidence>
<protein>
    <submittedName>
        <fullName evidence="9">Head to tail connecting protein</fullName>
    </submittedName>
</protein>
<name>A0A8S5R0I0_9VIRU</name>
<evidence type="ECO:0000256" key="2">
    <source>
        <dbReference type="ARBA" id="ARBA00004328"/>
    </source>
</evidence>
<dbReference type="GO" id="GO:0044423">
    <property type="term" value="C:virion component"/>
    <property type="evidence" value="ECO:0007669"/>
    <property type="project" value="UniProtKB-KW"/>
</dbReference>
<keyword evidence="4" id="KW-1162">Viral penetration into host cytoplasm</keyword>
<proteinExistence type="predicted"/>
<keyword evidence="7" id="KW-0231">Viral genome packaging</keyword>
<organism evidence="9">
    <name type="scientific">virus sp. ctPLL24</name>
    <dbReference type="NCBI Taxonomy" id="2826802"/>
    <lineage>
        <taxon>Viruses</taxon>
    </lineage>
</organism>
<accession>A0A8S5R0I0</accession>
<keyword evidence="3" id="KW-1244">Viral short tail ejection system</keyword>
<evidence type="ECO:0000313" key="9">
    <source>
        <dbReference type="EMBL" id="DAE24603.1"/>
    </source>
</evidence>
<dbReference type="InterPro" id="IPR020991">
    <property type="entry name" value="Connector_podovirus"/>
</dbReference>
<evidence type="ECO:0000256" key="1">
    <source>
        <dbReference type="ARBA" id="ARBA00003421"/>
    </source>
</evidence>
<evidence type="ECO:0000256" key="8">
    <source>
        <dbReference type="ARBA" id="ARBA00023296"/>
    </source>
</evidence>
<evidence type="ECO:0000256" key="6">
    <source>
        <dbReference type="ARBA" id="ARBA00022844"/>
    </source>
</evidence>
<dbReference type="GO" id="GO:0099002">
    <property type="term" value="P:symbiont genome ejection through host cell envelope, short tail mechanism"/>
    <property type="evidence" value="ECO:0007669"/>
    <property type="project" value="UniProtKB-KW"/>
</dbReference>
<keyword evidence="8" id="KW-1160">Virus entry into host cell</keyword>
<dbReference type="Pfam" id="PF12236">
    <property type="entry name" value="Head-tail_con"/>
    <property type="match status" value="1"/>
</dbReference>
<keyword evidence="6" id="KW-0946">Virion</keyword>